<evidence type="ECO:0000313" key="3">
    <source>
        <dbReference type="Proteomes" id="UP000053260"/>
    </source>
</evidence>
<evidence type="ECO:0008006" key="4">
    <source>
        <dbReference type="Google" id="ProtNLM"/>
    </source>
</evidence>
<feature type="transmembrane region" description="Helical" evidence="1">
    <location>
        <begin position="16"/>
        <end position="39"/>
    </location>
</feature>
<keyword evidence="1" id="KW-0472">Membrane</keyword>
<feature type="transmembrane region" description="Helical" evidence="1">
    <location>
        <begin position="92"/>
        <end position="119"/>
    </location>
</feature>
<dbReference type="EMBL" id="LMXB01000157">
    <property type="protein sequence ID" value="KUO14339.1"/>
    <property type="molecule type" value="Genomic_DNA"/>
</dbReference>
<keyword evidence="1" id="KW-1133">Transmembrane helix</keyword>
<proteinExistence type="predicted"/>
<name>A0A101UP89_9ACTN</name>
<gene>
    <name evidence="2" type="ORF">AQJ91_47340</name>
</gene>
<feature type="transmembrane region" description="Helical" evidence="1">
    <location>
        <begin position="172"/>
        <end position="190"/>
    </location>
</feature>
<dbReference type="RefSeq" id="WP_067036312.1">
    <property type="nucleotide sequence ID" value="NZ_KQ949147.1"/>
</dbReference>
<organism evidence="2 3">
    <name type="scientific">Streptomyces dysideae</name>
    <dbReference type="NCBI Taxonomy" id="909626"/>
    <lineage>
        <taxon>Bacteria</taxon>
        <taxon>Bacillati</taxon>
        <taxon>Actinomycetota</taxon>
        <taxon>Actinomycetes</taxon>
        <taxon>Kitasatosporales</taxon>
        <taxon>Streptomycetaceae</taxon>
        <taxon>Streptomyces</taxon>
    </lineage>
</organism>
<feature type="transmembrane region" description="Helical" evidence="1">
    <location>
        <begin position="59"/>
        <end position="80"/>
    </location>
</feature>
<dbReference type="Proteomes" id="UP000053260">
    <property type="component" value="Unassembled WGS sequence"/>
</dbReference>
<reference evidence="2 3" key="1">
    <citation type="submission" date="2015-10" db="EMBL/GenBank/DDBJ databases">
        <title>Draft genome sequence of Streptomyces sp. RV15, isolated from a marine sponge.</title>
        <authorList>
            <person name="Ruckert C."/>
            <person name="Abdelmohsen U.R."/>
            <person name="Winkler A."/>
            <person name="Hentschel U."/>
            <person name="Kalinowski J."/>
            <person name="Kampfer P."/>
            <person name="Glaeser S."/>
        </authorList>
    </citation>
    <scope>NUCLEOTIDE SEQUENCE [LARGE SCALE GENOMIC DNA]</scope>
    <source>
        <strain evidence="2 3">RV15</strain>
    </source>
</reference>
<keyword evidence="1" id="KW-0812">Transmembrane</keyword>
<sequence length="232" mass="24902">MRAAGGLSEALGTPRIAGAVGIVSALLLGIVMVLIRNALPADPTDATGWLTDSSRRDALQVALGLLPFAGIFFLWFMGAVRNYVGEAEDKFFATLFLGGGLLFVALFFVFAAVVGGLLATADTSQAASPPQLWQYGRHLTLTLLSGYCTRMAAVFTLSTTMIGHRLGIFPRWLAWLGYLAALVLLFVRVAYSELVFPVWILAVSGHILRTALRPQRPQAPPVTPYRTGGPPK</sequence>
<keyword evidence="3" id="KW-1185">Reference proteome</keyword>
<evidence type="ECO:0000256" key="1">
    <source>
        <dbReference type="SAM" id="Phobius"/>
    </source>
</evidence>
<dbReference type="OrthoDB" id="3381134at2"/>
<accession>A0A101UP89</accession>
<dbReference type="AlphaFoldDB" id="A0A101UP89"/>
<evidence type="ECO:0000313" key="2">
    <source>
        <dbReference type="EMBL" id="KUO14339.1"/>
    </source>
</evidence>
<comment type="caution">
    <text evidence="2">The sequence shown here is derived from an EMBL/GenBank/DDBJ whole genome shotgun (WGS) entry which is preliminary data.</text>
</comment>
<protein>
    <recommendedName>
        <fullName evidence="4">DUF4386 domain-containing protein</fullName>
    </recommendedName>
</protein>